<evidence type="ECO:0000256" key="4">
    <source>
        <dbReference type="ARBA" id="ARBA00022989"/>
    </source>
</evidence>
<evidence type="ECO:0000256" key="1">
    <source>
        <dbReference type="ARBA" id="ARBA00004141"/>
    </source>
</evidence>
<keyword evidence="5 6" id="KW-0472">Membrane</keyword>
<dbReference type="HOGENOM" id="CLU_004495_5_0_1"/>
<sequence>MERKGSSTVGGGDAGAKAHVDLSALGYSEELTRNRGLFHILFTYGLSAPFSTALIGGGPATIVWGWVLISLVVECLAISLGEIASRFPTSAGPYYWAYHLSPPKYKILLSWITGWVSLTGNWTIALSVNFGVALFIVAAVGIYQPEWNAQPYQVVLIFWAVTLLTMSVCLFGNKWLPMIDTICAWWTGISIIIILIALSSTAKQGRHSAAYALGHYDGTLSGWPKGFSFFIGIRLLPPAYTYAAIGMISSMAEEVKEPDMQVPKAMVYSVVVGTISGLCFLFPIIFTLPDIPTLLAVPSGFPMPLLFQLVMGSRLRTLFPPYRPRIKFNSRFGISVFCAISISTAASRATWAFARDNALPGSRYWSKVNKTLDVPVNALILSTVIQMLLGLIFL</sequence>
<dbReference type="EMBL" id="KN837623">
    <property type="protein sequence ID" value="KIJ23625.1"/>
    <property type="molecule type" value="Genomic_DNA"/>
</dbReference>
<dbReference type="GO" id="GO:0016020">
    <property type="term" value="C:membrane"/>
    <property type="evidence" value="ECO:0007669"/>
    <property type="project" value="UniProtKB-SubCell"/>
</dbReference>
<dbReference type="PANTHER" id="PTHR45649:SF28">
    <property type="entry name" value="TRANSPORTER, PUTATIVE (EUROFUNG)-RELATED"/>
    <property type="match status" value="1"/>
</dbReference>
<feature type="transmembrane region" description="Helical" evidence="6">
    <location>
        <begin position="37"/>
        <end position="57"/>
    </location>
</feature>
<dbReference type="InterPro" id="IPR002293">
    <property type="entry name" value="AA/rel_permease1"/>
</dbReference>
<evidence type="ECO:0008006" key="9">
    <source>
        <dbReference type="Google" id="ProtNLM"/>
    </source>
</evidence>
<feature type="transmembrane region" description="Helical" evidence="6">
    <location>
        <begin position="291"/>
        <end position="311"/>
    </location>
</feature>
<reference evidence="7 8" key="1">
    <citation type="submission" date="2014-06" db="EMBL/GenBank/DDBJ databases">
        <title>Evolutionary Origins and Diversification of the Mycorrhizal Mutualists.</title>
        <authorList>
            <consortium name="DOE Joint Genome Institute"/>
            <consortium name="Mycorrhizal Genomics Consortium"/>
            <person name="Kohler A."/>
            <person name="Kuo A."/>
            <person name="Nagy L.G."/>
            <person name="Floudas D."/>
            <person name="Copeland A."/>
            <person name="Barry K.W."/>
            <person name="Cichocki N."/>
            <person name="Veneault-Fourrey C."/>
            <person name="LaButti K."/>
            <person name="Lindquist E.A."/>
            <person name="Lipzen A."/>
            <person name="Lundell T."/>
            <person name="Morin E."/>
            <person name="Murat C."/>
            <person name="Riley R."/>
            <person name="Ohm R."/>
            <person name="Sun H."/>
            <person name="Tunlid A."/>
            <person name="Henrissat B."/>
            <person name="Grigoriev I.V."/>
            <person name="Hibbett D.S."/>
            <person name="Martin F."/>
        </authorList>
    </citation>
    <scope>NUCLEOTIDE SEQUENCE [LARGE SCALE GENOMIC DNA]</scope>
    <source>
        <strain evidence="7 8">SS14</strain>
    </source>
</reference>
<evidence type="ECO:0000256" key="2">
    <source>
        <dbReference type="ARBA" id="ARBA00022448"/>
    </source>
</evidence>
<feature type="transmembrane region" description="Helical" evidence="6">
    <location>
        <begin position="332"/>
        <end position="354"/>
    </location>
</feature>
<protein>
    <recommendedName>
        <fullName evidence="9">GABA permease</fullName>
    </recommendedName>
</protein>
<dbReference type="GO" id="GO:0022857">
    <property type="term" value="F:transmembrane transporter activity"/>
    <property type="evidence" value="ECO:0007669"/>
    <property type="project" value="InterPro"/>
</dbReference>
<dbReference type="Gene3D" id="1.20.1740.10">
    <property type="entry name" value="Amino acid/polyamine transporter I"/>
    <property type="match status" value="1"/>
</dbReference>
<gene>
    <name evidence="7" type="ORF">M422DRAFT_195712</name>
</gene>
<name>A0A0C9UEH7_SPHS4</name>
<dbReference type="Pfam" id="PF13520">
    <property type="entry name" value="AA_permease_2"/>
    <property type="match status" value="1"/>
</dbReference>
<keyword evidence="8" id="KW-1185">Reference proteome</keyword>
<keyword evidence="4 6" id="KW-1133">Transmembrane helix</keyword>
<evidence type="ECO:0000256" key="5">
    <source>
        <dbReference type="ARBA" id="ARBA00023136"/>
    </source>
</evidence>
<dbReference type="PIRSF" id="PIRSF006060">
    <property type="entry name" value="AA_transporter"/>
    <property type="match status" value="1"/>
</dbReference>
<feature type="transmembrane region" description="Helical" evidence="6">
    <location>
        <begin position="374"/>
        <end position="393"/>
    </location>
</feature>
<dbReference type="AlphaFoldDB" id="A0A0C9UEH7"/>
<feature type="transmembrane region" description="Helical" evidence="6">
    <location>
        <begin position="108"/>
        <end position="140"/>
    </location>
</feature>
<feature type="transmembrane region" description="Helical" evidence="6">
    <location>
        <begin position="63"/>
        <end position="87"/>
    </location>
</feature>
<dbReference type="Proteomes" id="UP000054279">
    <property type="component" value="Unassembled WGS sequence"/>
</dbReference>
<feature type="transmembrane region" description="Helical" evidence="6">
    <location>
        <begin position="152"/>
        <end position="171"/>
    </location>
</feature>
<dbReference type="PANTHER" id="PTHR45649">
    <property type="entry name" value="AMINO-ACID PERMEASE BAT1"/>
    <property type="match status" value="1"/>
</dbReference>
<dbReference type="OrthoDB" id="3900342at2759"/>
<keyword evidence="3 6" id="KW-0812">Transmembrane</keyword>
<feature type="transmembrane region" description="Helical" evidence="6">
    <location>
        <begin position="222"/>
        <end position="245"/>
    </location>
</feature>
<organism evidence="7 8">
    <name type="scientific">Sphaerobolus stellatus (strain SS14)</name>
    <dbReference type="NCBI Taxonomy" id="990650"/>
    <lineage>
        <taxon>Eukaryota</taxon>
        <taxon>Fungi</taxon>
        <taxon>Dikarya</taxon>
        <taxon>Basidiomycota</taxon>
        <taxon>Agaricomycotina</taxon>
        <taxon>Agaricomycetes</taxon>
        <taxon>Phallomycetidae</taxon>
        <taxon>Geastrales</taxon>
        <taxon>Sphaerobolaceae</taxon>
        <taxon>Sphaerobolus</taxon>
    </lineage>
</organism>
<evidence type="ECO:0000256" key="3">
    <source>
        <dbReference type="ARBA" id="ARBA00022692"/>
    </source>
</evidence>
<accession>A0A0C9UEH7</accession>
<evidence type="ECO:0000313" key="7">
    <source>
        <dbReference type="EMBL" id="KIJ23625.1"/>
    </source>
</evidence>
<feature type="transmembrane region" description="Helical" evidence="6">
    <location>
        <begin position="265"/>
        <end position="285"/>
    </location>
</feature>
<comment type="subcellular location">
    <subcellularLocation>
        <location evidence="1">Membrane</location>
        <topology evidence="1">Multi-pass membrane protein</topology>
    </subcellularLocation>
</comment>
<proteinExistence type="predicted"/>
<keyword evidence="2" id="KW-0813">Transport</keyword>
<feature type="transmembrane region" description="Helical" evidence="6">
    <location>
        <begin position="183"/>
        <end position="202"/>
    </location>
</feature>
<evidence type="ECO:0000256" key="6">
    <source>
        <dbReference type="SAM" id="Phobius"/>
    </source>
</evidence>
<evidence type="ECO:0000313" key="8">
    <source>
        <dbReference type="Proteomes" id="UP000054279"/>
    </source>
</evidence>
<feature type="non-terminal residue" evidence="7">
    <location>
        <position position="394"/>
    </location>
</feature>